<comment type="caution">
    <text evidence="2">The sequence shown here is derived from an EMBL/GenBank/DDBJ whole genome shotgun (WGS) entry which is preliminary data.</text>
</comment>
<reference evidence="2 3" key="1">
    <citation type="submission" date="2020-02" db="EMBL/GenBank/DDBJ databases">
        <title>Genome sequence of strain AETb3-4.</title>
        <authorList>
            <person name="Gao J."/>
            <person name="Zhang X."/>
        </authorList>
    </citation>
    <scope>NUCLEOTIDE SEQUENCE [LARGE SCALE GENOMIC DNA]</scope>
    <source>
        <strain evidence="2 3">AETb3-4</strain>
    </source>
</reference>
<dbReference type="AlphaFoldDB" id="A0A7Y7IHY6"/>
<sequence>MDGRAIGALQPVAFPVNFSSQRPRARDTPPELGDDKDAVLPNDSPLSAAGR</sequence>
<protein>
    <submittedName>
        <fullName evidence="2">Uncharacterized protein</fullName>
    </submittedName>
</protein>
<evidence type="ECO:0000313" key="3">
    <source>
        <dbReference type="Proteomes" id="UP000543556"/>
    </source>
</evidence>
<feature type="compositionally biased region" description="Basic and acidic residues" evidence="1">
    <location>
        <begin position="24"/>
        <end position="38"/>
    </location>
</feature>
<name>A0A7Y7IHY6_9MICC</name>
<accession>A0A7Y7IHY6</accession>
<evidence type="ECO:0000313" key="2">
    <source>
        <dbReference type="EMBL" id="NVM95809.1"/>
    </source>
</evidence>
<organism evidence="2 3">
    <name type="scientific">Arthrobacter wenxiniae</name>
    <dbReference type="NCBI Taxonomy" id="2713570"/>
    <lineage>
        <taxon>Bacteria</taxon>
        <taxon>Bacillati</taxon>
        <taxon>Actinomycetota</taxon>
        <taxon>Actinomycetes</taxon>
        <taxon>Micrococcales</taxon>
        <taxon>Micrococcaceae</taxon>
        <taxon>Arthrobacter</taxon>
    </lineage>
</organism>
<evidence type="ECO:0000256" key="1">
    <source>
        <dbReference type="SAM" id="MobiDB-lite"/>
    </source>
</evidence>
<dbReference type="Proteomes" id="UP000543556">
    <property type="component" value="Unassembled WGS sequence"/>
</dbReference>
<proteinExistence type="predicted"/>
<dbReference type="EMBL" id="JAAMFM010000020">
    <property type="protein sequence ID" value="NVM95809.1"/>
    <property type="molecule type" value="Genomic_DNA"/>
</dbReference>
<gene>
    <name evidence="2" type="ORF">G6034_12975</name>
</gene>
<feature type="region of interest" description="Disordered" evidence="1">
    <location>
        <begin position="15"/>
        <end position="51"/>
    </location>
</feature>
<dbReference type="RefSeq" id="WP_176635528.1">
    <property type="nucleotide sequence ID" value="NZ_JAAMFM010000020.1"/>
</dbReference>
<keyword evidence="3" id="KW-1185">Reference proteome</keyword>